<sequence>MEPTLPVRLSPVREVRLALLPDAAETTLPCNLRSRMPTQLVVLVTPIPDYLSSELAKRVYYVSPEIEQFHLVSEGGRVVAVEVTTSVAGDVGELSRKLDLIIAKDVLPQREVEAEVVWSSPHRPRNADGTFAQLAAAGMVAEMGEGIYATGALFHEVLSGLDRRLHDLAVGEFAASAFHYPNLISTDTLRRAGYMSSFPQFLMTASRFRSDVDTYDSFASGVASVDDIGQHIEEHSEHLGYCLPPAMCYHVYQHLQGRGLAEGPIVVTTRGQTFRFESRYRRSLERLWEFTMREVVFIGERTAVAEQRRRLMSAVGDMVTELGLAGQIEVANDPFFFNGQIAEYVRVQRAMELKYELCLPVEHGRSVAAGSFNIHGEKFGSAFGITLADGGAAHSACVGFGLERFAYALFCQHGVDLDAWPDDVRAMLRTSV</sequence>
<comment type="caution">
    <text evidence="2">The sequence shown here is derived from an EMBL/GenBank/DDBJ whole genome shotgun (WGS) entry which is preliminary data.</text>
</comment>
<evidence type="ECO:0000313" key="3">
    <source>
        <dbReference type="Proteomes" id="UP000601027"/>
    </source>
</evidence>
<accession>A0ABS1XR44</accession>
<protein>
    <recommendedName>
        <fullName evidence="1">Aminoacyl-transfer RNA synthetases class-II family profile domain-containing protein</fullName>
    </recommendedName>
</protein>
<name>A0ABS1XR44_9ACTN</name>
<dbReference type="RefSeq" id="WP_203174180.1">
    <property type="nucleotide sequence ID" value="NZ_JAEVHM010000022.1"/>
</dbReference>
<proteinExistence type="predicted"/>
<dbReference type="EMBL" id="JAEVHM010000022">
    <property type="protein sequence ID" value="MBM0231718.1"/>
    <property type="molecule type" value="Genomic_DNA"/>
</dbReference>
<reference evidence="2 3" key="1">
    <citation type="submission" date="2021-01" db="EMBL/GenBank/DDBJ databases">
        <title>Draft genome sequence of Micromonospora sp. strain STR1_7.</title>
        <authorList>
            <person name="Karlyshev A."/>
            <person name="Jawad R."/>
        </authorList>
    </citation>
    <scope>NUCLEOTIDE SEQUENCE [LARGE SCALE GENOMIC DNA]</scope>
    <source>
        <strain evidence="2 3">STR1-7</strain>
    </source>
</reference>
<dbReference type="InterPro" id="IPR045864">
    <property type="entry name" value="aa-tRNA-synth_II/BPL/LPL"/>
</dbReference>
<dbReference type="PROSITE" id="PS50862">
    <property type="entry name" value="AA_TRNA_LIGASE_II"/>
    <property type="match status" value="1"/>
</dbReference>
<keyword evidence="3" id="KW-1185">Reference proteome</keyword>
<dbReference type="Proteomes" id="UP000601027">
    <property type="component" value="Unassembled WGS sequence"/>
</dbReference>
<evidence type="ECO:0000313" key="2">
    <source>
        <dbReference type="EMBL" id="MBM0231718.1"/>
    </source>
</evidence>
<dbReference type="InterPro" id="IPR006195">
    <property type="entry name" value="aa-tRNA-synth_II"/>
</dbReference>
<gene>
    <name evidence="2" type="ORF">JNW91_07515</name>
</gene>
<dbReference type="SUPFAM" id="SSF55681">
    <property type="entry name" value="Class II aaRS and biotin synthetases"/>
    <property type="match status" value="1"/>
</dbReference>
<feature type="domain" description="Aminoacyl-transfer RNA synthetases class-II family profile" evidence="1">
    <location>
        <begin position="264"/>
        <end position="429"/>
    </location>
</feature>
<dbReference type="Gene3D" id="3.30.930.10">
    <property type="entry name" value="Bira Bifunctional Protein, Domain 2"/>
    <property type="match status" value="1"/>
</dbReference>
<organism evidence="2 3">
    <name type="scientific">Micromonospora parastrephiae</name>
    <dbReference type="NCBI Taxonomy" id="2806101"/>
    <lineage>
        <taxon>Bacteria</taxon>
        <taxon>Bacillati</taxon>
        <taxon>Actinomycetota</taxon>
        <taxon>Actinomycetes</taxon>
        <taxon>Micromonosporales</taxon>
        <taxon>Micromonosporaceae</taxon>
        <taxon>Micromonospora</taxon>
    </lineage>
</organism>
<evidence type="ECO:0000259" key="1">
    <source>
        <dbReference type="PROSITE" id="PS50862"/>
    </source>
</evidence>